<dbReference type="Gene3D" id="1.10.10.10">
    <property type="entry name" value="Winged helix-like DNA-binding domain superfamily/Winged helix DNA-binding domain"/>
    <property type="match status" value="1"/>
</dbReference>
<dbReference type="InterPro" id="IPR050679">
    <property type="entry name" value="Bact_HTH_transcr_reg"/>
</dbReference>
<dbReference type="InterPro" id="IPR036390">
    <property type="entry name" value="WH_DNA-bd_sf"/>
</dbReference>
<evidence type="ECO:0000256" key="1">
    <source>
        <dbReference type="ARBA" id="ARBA00023015"/>
    </source>
</evidence>
<dbReference type="SMART" id="SM00345">
    <property type="entry name" value="HTH_GNTR"/>
    <property type="match status" value="1"/>
</dbReference>
<dbReference type="GO" id="GO:0003677">
    <property type="term" value="F:DNA binding"/>
    <property type="evidence" value="ECO:0007669"/>
    <property type="project" value="UniProtKB-KW"/>
</dbReference>
<evidence type="ECO:0000256" key="2">
    <source>
        <dbReference type="ARBA" id="ARBA00023125"/>
    </source>
</evidence>
<evidence type="ECO:0000313" key="7">
    <source>
        <dbReference type="Proteomes" id="UP000319769"/>
    </source>
</evidence>
<keyword evidence="2" id="KW-0238">DNA-binding</keyword>
<feature type="domain" description="HTH gntR-type" evidence="5">
    <location>
        <begin position="45"/>
        <end position="113"/>
    </location>
</feature>
<comment type="caution">
    <text evidence="6">The sequence shown here is derived from an EMBL/GenBank/DDBJ whole genome shotgun (WGS) entry which is preliminary data.</text>
</comment>
<reference evidence="6" key="1">
    <citation type="submission" date="2019-09" db="EMBL/GenBank/DDBJ databases">
        <authorList>
            <person name="Teo W.F.A."/>
            <person name="Duangmal K."/>
        </authorList>
    </citation>
    <scope>NUCLEOTIDE SEQUENCE [LARGE SCALE GENOMIC DNA]</scope>
    <source>
        <strain evidence="6">K81G1</strain>
    </source>
</reference>
<evidence type="ECO:0000256" key="3">
    <source>
        <dbReference type="ARBA" id="ARBA00023163"/>
    </source>
</evidence>
<dbReference type="OrthoDB" id="7363114at2"/>
<accession>A0A5N0UTI0</accession>
<dbReference type="EMBL" id="VMNW02000056">
    <property type="protein sequence ID" value="KAA9155529.1"/>
    <property type="molecule type" value="Genomic_DNA"/>
</dbReference>
<protein>
    <submittedName>
        <fullName evidence="6">Winged helix-turn-helix transcriptional regulator</fullName>
    </submittedName>
</protein>
<keyword evidence="7" id="KW-1185">Reference proteome</keyword>
<dbReference type="AlphaFoldDB" id="A0A5N0UTI0"/>
<dbReference type="PANTHER" id="PTHR44846:SF1">
    <property type="entry name" value="MANNOSYL-D-GLYCERATE TRANSPORT_METABOLISM SYSTEM REPRESSOR MNGR-RELATED"/>
    <property type="match status" value="1"/>
</dbReference>
<keyword evidence="1" id="KW-0805">Transcription regulation</keyword>
<dbReference type="GO" id="GO:0003700">
    <property type="term" value="F:DNA-binding transcription factor activity"/>
    <property type="evidence" value="ECO:0007669"/>
    <property type="project" value="InterPro"/>
</dbReference>
<proteinExistence type="predicted"/>
<dbReference type="InterPro" id="IPR000524">
    <property type="entry name" value="Tscrpt_reg_HTH_GntR"/>
</dbReference>
<evidence type="ECO:0000313" key="6">
    <source>
        <dbReference type="EMBL" id="KAA9155529.1"/>
    </source>
</evidence>
<name>A0A5N0UTI0_9PSEU</name>
<dbReference type="CDD" id="cd07377">
    <property type="entry name" value="WHTH_GntR"/>
    <property type="match status" value="1"/>
</dbReference>
<dbReference type="PANTHER" id="PTHR44846">
    <property type="entry name" value="MANNOSYL-D-GLYCERATE TRANSPORT/METABOLISM SYSTEM REPRESSOR MNGR-RELATED"/>
    <property type="match status" value="1"/>
</dbReference>
<dbReference type="Proteomes" id="UP000319769">
    <property type="component" value="Unassembled WGS sequence"/>
</dbReference>
<dbReference type="InterPro" id="IPR036388">
    <property type="entry name" value="WH-like_DNA-bd_sf"/>
</dbReference>
<feature type="region of interest" description="Disordered" evidence="4">
    <location>
        <begin position="124"/>
        <end position="152"/>
    </location>
</feature>
<dbReference type="PROSITE" id="PS50949">
    <property type="entry name" value="HTH_GNTR"/>
    <property type="match status" value="1"/>
</dbReference>
<gene>
    <name evidence="6" type="ORF">FPZ12_029480</name>
</gene>
<dbReference type="SUPFAM" id="SSF46785">
    <property type="entry name" value="Winged helix' DNA-binding domain"/>
    <property type="match status" value="1"/>
</dbReference>
<sequence>MNWFVSADGHCHPLDDGPAVPWWWPTNEEYDVIDRSKALNRDIPGYVHEQLAHDITVRIAEGDLRPRTPLPSERRVCVEYGVAIGTARQAVKNLADAGLLQTFPSKGTYVTVKGPELAKKLLAEQGAEEEPEPVSDLFPRINRPGAARGLGA</sequence>
<evidence type="ECO:0000256" key="4">
    <source>
        <dbReference type="SAM" id="MobiDB-lite"/>
    </source>
</evidence>
<dbReference type="GO" id="GO:0045892">
    <property type="term" value="P:negative regulation of DNA-templated transcription"/>
    <property type="evidence" value="ECO:0007669"/>
    <property type="project" value="TreeGrafter"/>
</dbReference>
<evidence type="ECO:0000259" key="5">
    <source>
        <dbReference type="PROSITE" id="PS50949"/>
    </source>
</evidence>
<dbReference type="Pfam" id="PF00392">
    <property type="entry name" value="GntR"/>
    <property type="match status" value="1"/>
</dbReference>
<dbReference type="RefSeq" id="WP_144748849.1">
    <property type="nucleotide sequence ID" value="NZ_VMNW02000056.1"/>
</dbReference>
<keyword evidence="3" id="KW-0804">Transcription</keyword>
<organism evidence="6 7">
    <name type="scientific">Amycolatopsis acidicola</name>
    <dbReference type="NCBI Taxonomy" id="2596893"/>
    <lineage>
        <taxon>Bacteria</taxon>
        <taxon>Bacillati</taxon>
        <taxon>Actinomycetota</taxon>
        <taxon>Actinomycetes</taxon>
        <taxon>Pseudonocardiales</taxon>
        <taxon>Pseudonocardiaceae</taxon>
        <taxon>Amycolatopsis</taxon>
    </lineage>
</organism>